<evidence type="ECO:0000313" key="3">
    <source>
        <dbReference type="Proteomes" id="UP001168098"/>
    </source>
</evidence>
<dbReference type="AlphaFoldDB" id="A0AA39A787"/>
<proteinExistence type="predicted"/>
<keyword evidence="3" id="KW-1185">Reference proteome</keyword>
<dbReference type="Proteomes" id="UP001168098">
    <property type="component" value="Unassembled WGS sequence"/>
</dbReference>
<name>A0AA39A787_VITRO</name>
<sequence length="160" mass="18311">MSRVTSNRFLIRKSRSTLFCRHRKISWMTAPVPYPSVSSHLPQRTIILVVNTQYLFHHVQRRMVVMIINMKRARKTLMGAAIAIFHHQIPKLVTVSSCPYPSSIEEMTRFGLKGETEGNPSASGSSMHSENTRPFRSKRKSSNPSCTVPKYLKLPKRSKL</sequence>
<protein>
    <submittedName>
        <fullName evidence="2">Uncharacterized protein</fullName>
    </submittedName>
</protein>
<accession>A0AA39A787</accession>
<evidence type="ECO:0000313" key="2">
    <source>
        <dbReference type="EMBL" id="KAJ9701129.1"/>
    </source>
</evidence>
<evidence type="ECO:0000256" key="1">
    <source>
        <dbReference type="SAM" id="MobiDB-lite"/>
    </source>
</evidence>
<feature type="compositionally biased region" description="Polar residues" evidence="1">
    <location>
        <begin position="118"/>
        <end position="134"/>
    </location>
</feature>
<comment type="caution">
    <text evidence="2">The sequence shown here is derived from an EMBL/GenBank/DDBJ whole genome shotgun (WGS) entry which is preliminary data.</text>
</comment>
<feature type="region of interest" description="Disordered" evidence="1">
    <location>
        <begin position="113"/>
        <end position="160"/>
    </location>
</feature>
<dbReference type="EMBL" id="JARBHA010000005">
    <property type="protein sequence ID" value="KAJ9701129.1"/>
    <property type="molecule type" value="Genomic_DNA"/>
</dbReference>
<gene>
    <name evidence="2" type="ORF">PVL29_006466</name>
</gene>
<reference evidence="2 3" key="1">
    <citation type="journal article" date="2023" name="BMC Biotechnol.">
        <title>Vitis rotundifolia cv Carlos genome sequencing.</title>
        <authorList>
            <person name="Huff M."/>
            <person name="Hulse-Kemp A."/>
            <person name="Scheffler B."/>
            <person name="Youngblood R."/>
            <person name="Simpson S."/>
            <person name="Babiker E."/>
            <person name="Staton M."/>
        </authorList>
    </citation>
    <scope>NUCLEOTIDE SEQUENCE [LARGE SCALE GENOMIC DNA]</scope>
    <source>
        <tissue evidence="2">Leaf</tissue>
    </source>
</reference>
<organism evidence="2 3">
    <name type="scientific">Vitis rotundifolia</name>
    <name type="common">Muscadine grape</name>
    <dbReference type="NCBI Taxonomy" id="103349"/>
    <lineage>
        <taxon>Eukaryota</taxon>
        <taxon>Viridiplantae</taxon>
        <taxon>Streptophyta</taxon>
        <taxon>Embryophyta</taxon>
        <taxon>Tracheophyta</taxon>
        <taxon>Spermatophyta</taxon>
        <taxon>Magnoliopsida</taxon>
        <taxon>eudicotyledons</taxon>
        <taxon>Gunneridae</taxon>
        <taxon>Pentapetalae</taxon>
        <taxon>rosids</taxon>
        <taxon>Vitales</taxon>
        <taxon>Vitaceae</taxon>
        <taxon>Viteae</taxon>
        <taxon>Vitis</taxon>
    </lineage>
</organism>